<evidence type="ECO:0000256" key="4">
    <source>
        <dbReference type="ARBA" id="ARBA00022723"/>
    </source>
</evidence>
<comment type="cofactor">
    <cofactor evidence="1 8">
        <name>heme</name>
        <dbReference type="ChEBI" id="CHEBI:30413"/>
    </cofactor>
</comment>
<dbReference type="InterPro" id="IPR050479">
    <property type="entry name" value="CYP11_CYP27_families"/>
</dbReference>
<reference evidence="9 10" key="1">
    <citation type="journal article" date="2014" name="Genome Biol. Evol.">
        <title>The secreted proteins of Achlya hypogyna and Thraustotheca clavata identify the ancestral oomycete secretome and reveal gene acquisitions by horizontal gene transfer.</title>
        <authorList>
            <person name="Misner I."/>
            <person name="Blouin N."/>
            <person name="Leonard G."/>
            <person name="Richards T.A."/>
            <person name="Lane C.E."/>
        </authorList>
    </citation>
    <scope>NUCLEOTIDE SEQUENCE [LARGE SCALE GENOMIC DNA]</scope>
    <source>
        <strain evidence="9 10">ATCC 34112</strain>
    </source>
</reference>
<dbReference type="GO" id="GO:0016705">
    <property type="term" value="F:oxidoreductase activity, acting on paired donors, with incorporation or reduction of molecular oxygen"/>
    <property type="evidence" value="ECO:0007669"/>
    <property type="project" value="InterPro"/>
</dbReference>
<dbReference type="GO" id="GO:0005506">
    <property type="term" value="F:iron ion binding"/>
    <property type="evidence" value="ECO:0007669"/>
    <property type="project" value="InterPro"/>
</dbReference>
<evidence type="ECO:0000313" key="10">
    <source>
        <dbReference type="Proteomes" id="UP000243217"/>
    </source>
</evidence>
<evidence type="ECO:0000256" key="7">
    <source>
        <dbReference type="ARBA" id="ARBA00023033"/>
    </source>
</evidence>
<dbReference type="PANTHER" id="PTHR24279">
    <property type="entry name" value="CYTOCHROME P450"/>
    <property type="match status" value="1"/>
</dbReference>
<dbReference type="PRINTS" id="PR00385">
    <property type="entry name" value="P450"/>
</dbReference>
<name>A0A1V9ZQP7_9STRA</name>
<dbReference type="Proteomes" id="UP000243217">
    <property type="component" value="Unassembled WGS sequence"/>
</dbReference>
<sequence>MITRYARTKSTLSHKLPFVKIPVPPEIGFGPLTTSLPYLTKGNGFKGFFKRMQTIHNDLGPIVRIRFMPFTPYIVSTTDPDAVAQIYRQEGPMPQRFKKTIWELCLNTKTGKTSLNDHLLRPNNIPTWLSRIDAVAQDVATRIQNEAATNNGSITLNPIISAYTLESLSSIVFGKRMGCIGPDPNVPIDERAKQFTDAIHGFFTTSERIFYIPDNLPTWFYSCIPEYKKLVQHVKFVFDFGEEMVLEKIKANDSTGTDLLTLFLSRPELSEREAISQAIEVLLGGVDTTAIALLWLLYSIAAAPNSSEIQMKIRNEVNLATGSKKVIDEEALGKLTYIRACVKEALRLYPPTNAQMRTAVDDMTLLGYDIPKGSILVMSIYVMGRNSNIFENPDDFIPERWLERENKLNRSNAAYSTIPFSMCTCVGRRLAETEMYILLAHIVRNLDLQWPSTESLLQGELRTLLTPEKPLTISCQPVAK</sequence>
<dbReference type="PANTHER" id="PTHR24279:SF120">
    <property type="entry name" value="CYTOCHROME P450"/>
    <property type="match status" value="1"/>
</dbReference>
<dbReference type="AlphaFoldDB" id="A0A1V9ZQP7"/>
<dbReference type="EMBL" id="JNBS01001751">
    <property type="protein sequence ID" value="OQS00100.1"/>
    <property type="molecule type" value="Genomic_DNA"/>
</dbReference>
<keyword evidence="6 8" id="KW-0408">Iron</keyword>
<keyword evidence="7" id="KW-0503">Monooxygenase</keyword>
<protein>
    <submittedName>
        <fullName evidence="9">Cytochrome P450, mitochondrial-like</fullName>
    </submittedName>
</protein>
<proteinExistence type="inferred from homology"/>
<dbReference type="SUPFAM" id="SSF48264">
    <property type="entry name" value="Cytochrome P450"/>
    <property type="match status" value="1"/>
</dbReference>
<dbReference type="GO" id="GO:0020037">
    <property type="term" value="F:heme binding"/>
    <property type="evidence" value="ECO:0007669"/>
    <property type="project" value="InterPro"/>
</dbReference>
<dbReference type="Pfam" id="PF00067">
    <property type="entry name" value="p450"/>
    <property type="match status" value="1"/>
</dbReference>
<dbReference type="GO" id="GO:0004497">
    <property type="term" value="F:monooxygenase activity"/>
    <property type="evidence" value="ECO:0007669"/>
    <property type="project" value="UniProtKB-KW"/>
</dbReference>
<dbReference type="Gene3D" id="1.10.630.10">
    <property type="entry name" value="Cytochrome P450"/>
    <property type="match status" value="1"/>
</dbReference>
<keyword evidence="4 8" id="KW-0479">Metal-binding</keyword>
<dbReference type="STRING" id="74557.A0A1V9ZQP7"/>
<accession>A0A1V9ZQP7</accession>
<keyword evidence="10" id="KW-1185">Reference proteome</keyword>
<dbReference type="OrthoDB" id="3945418at2759"/>
<evidence type="ECO:0000256" key="2">
    <source>
        <dbReference type="ARBA" id="ARBA00010617"/>
    </source>
</evidence>
<evidence type="ECO:0000256" key="1">
    <source>
        <dbReference type="ARBA" id="ARBA00001971"/>
    </source>
</evidence>
<keyword evidence="3 8" id="KW-0349">Heme</keyword>
<dbReference type="InterPro" id="IPR036396">
    <property type="entry name" value="Cyt_P450_sf"/>
</dbReference>
<dbReference type="CDD" id="cd11054">
    <property type="entry name" value="CYP24A1-like"/>
    <property type="match status" value="1"/>
</dbReference>
<evidence type="ECO:0000256" key="3">
    <source>
        <dbReference type="ARBA" id="ARBA00022617"/>
    </source>
</evidence>
<dbReference type="InterPro" id="IPR002403">
    <property type="entry name" value="Cyt_P450_E_grp-IV"/>
</dbReference>
<evidence type="ECO:0000256" key="5">
    <source>
        <dbReference type="ARBA" id="ARBA00023002"/>
    </source>
</evidence>
<evidence type="ECO:0000313" key="9">
    <source>
        <dbReference type="EMBL" id="OQS00100.1"/>
    </source>
</evidence>
<comment type="similarity">
    <text evidence="2">Belongs to the cytochrome P450 family.</text>
</comment>
<comment type="caution">
    <text evidence="9">The sequence shown here is derived from an EMBL/GenBank/DDBJ whole genome shotgun (WGS) entry which is preliminary data.</text>
</comment>
<dbReference type="PRINTS" id="PR00465">
    <property type="entry name" value="EP450IV"/>
</dbReference>
<gene>
    <name evidence="9" type="ORF">THRCLA_06229</name>
</gene>
<dbReference type="InterPro" id="IPR001128">
    <property type="entry name" value="Cyt_P450"/>
</dbReference>
<evidence type="ECO:0000256" key="6">
    <source>
        <dbReference type="ARBA" id="ARBA00023004"/>
    </source>
</evidence>
<feature type="binding site" description="axial binding residue" evidence="8">
    <location>
        <position position="425"/>
    </location>
    <ligand>
        <name>heme</name>
        <dbReference type="ChEBI" id="CHEBI:30413"/>
    </ligand>
    <ligandPart>
        <name>Fe</name>
        <dbReference type="ChEBI" id="CHEBI:18248"/>
    </ligandPart>
</feature>
<evidence type="ECO:0000256" key="8">
    <source>
        <dbReference type="PIRSR" id="PIRSR602403-1"/>
    </source>
</evidence>
<organism evidence="9 10">
    <name type="scientific">Thraustotheca clavata</name>
    <dbReference type="NCBI Taxonomy" id="74557"/>
    <lineage>
        <taxon>Eukaryota</taxon>
        <taxon>Sar</taxon>
        <taxon>Stramenopiles</taxon>
        <taxon>Oomycota</taxon>
        <taxon>Saprolegniomycetes</taxon>
        <taxon>Saprolegniales</taxon>
        <taxon>Achlyaceae</taxon>
        <taxon>Thraustotheca</taxon>
    </lineage>
</organism>
<keyword evidence="5" id="KW-0560">Oxidoreductase</keyword>